<reference evidence="1 2" key="1">
    <citation type="submission" date="2021-01" db="EMBL/GenBank/DDBJ databases">
        <title>Chromosome-level genome assembly of a human fungal pathogen reveals clustering of transcriptionally co-regulated genes.</title>
        <authorList>
            <person name="Voorhies M."/>
            <person name="Cohen S."/>
            <person name="Shea T.P."/>
            <person name="Petrus S."/>
            <person name="Munoz J.F."/>
            <person name="Poplawski S."/>
            <person name="Goldman W.E."/>
            <person name="Michael T."/>
            <person name="Cuomo C.A."/>
            <person name="Sil A."/>
            <person name="Beyhan S."/>
        </authorList>
    </citation>
    <scope>NUCLEOTIDE SEQUENCE [LARGE SCALE GENOMIC DNA]</scope>
    <source>
        <strain evidence="1 2">G184AR</strain>
    </source>
</reference>
<evidence type="ECO:0000313" key="2">
    <source>
        <dbReference type="Proteomes" id="UP000670092"/>
    </source>
</evidence>
<sequence>METTNLPLISSSSHAVAGKTVHCICSWSLAFLVHTHSGNVGNSKINCSCFSLPFRFEGSVR</sequence>
<name>A0A8H7YH73_AJECA</name>
<proteinExistence type="predicted"/>
<dbReference type="EMBL" id="JAEVHI010000005">
    <property type="protein sequence ID" value="KAG5291071.1"/>
    <property type="molecule type" value="Genomic_DNA"/>
</dbReference>
<protein>
    <submittedName>
        <fullName evidence="1">Uncharacterized protein</fullName>
    </submittedName>
</protein>
<dbReference type="VEuPathDB" id="FungiDB:I7I52_08282"/>
<dbReference type="Proteomes" id="UP000670092">
    <property type="component" value="Unassembled WGS sequence"/>
</dbReference>
<dbReference type="AlphaFoldDB" id="A0A8H7YH73"/>
<evidence type="ECO:0000313" key="1">
    <source>
        <dbReference type="EMBL" id="KAG5291071.1"/>
    </source>
</evidence>
<organism evidence="1 2">
    <name type="scientific">Ajellomyces capsulatus</name>
    <name type="common">Darling's disease fungus</name>
    <name type="synonym">Histoplasma capsulatum</name>
    <dbReference type="NCBI Taxonomy" id="5037"/>
    <lineage>
        <taxon>Eukaryota</taxon>
        <taxon>Fungi</taxon>
        <taxon>Dikarya</taxon>
        <taxon>Ascomycota</taxon>
        <taxon>Pezizomycotina</taxon>
        <taxon>Eurotiomycetes</taxon>
        <taxon>Eurotiomycetidae</taxon>
        <taxon>Onygenales</taxon>
        <taxon>Ajellomycetaceae</taxon>
        <taxon>Histoplasma</taxon>
    </lineage>
</organism>
<accession>A0A8H7YH73</accession>
<comment type="caution">
    <text evidence="1">The sequence shown here is derived from an EMBL/GenBank/DDBJ whole genome shotgun (WGS) entry which is preliminary data.</text>
</comment>
<gene>
    <name evidence="1" type="ORF">I7I52_08282</name>
</gene>